<evidence type="ECO:0000256" key="2">
    <source>
        <dbReference type="ARBA" id="ARBA00004496"/>
    </source>
</evidence>
<dbReference type="Gene3D" id="2.40.30.10">
    <property type="entry name" value="Translation factors"/>
    <property type="match status" value="2"/>
</dbReference>
<dbReference type="Pfam" id="PF00009">
    <property type="entry name" value="GTP_EFTU"/>
    <property type="match status" value="1"/>
</dbReference>
<dbReference type="SUPFAM" id="SSF46565">
    <property type="entry name" value="Chaperone J-domain"/>
    <property type="match status" value="1"/>
</dbReference>
<evidence type="ECO:0000256" key="18">
    <source>
        <dbReference type="ARBA" id="ARBA00023133"/>
    </source>
</evidence>
<feature type="compositionally biased region" description="Basic residues" evidence="24">
    <location>
        <begin position="107"/>
        <end position="117"/>
    </location>
</feature>
<dbReference type="FunFam" id="1.10.357.140:FF:000004">
    <property type="entry name" value="Protoheme IX farnesyltransferase, mitochondrial"/>
    <property type="match status" value="1"/>
</dbReference>
<evidence type="ECO:0000256" key="25">
    <source>
        <dbReference type="SAM" id="Phobius"/>
    </source>
</evidence>
<keyword evidence="11" id="KW-0251">Elongation factor</keyword>
<dbReference type="Proteomes" id="UP001372834">
    <property type="component" value="Unassembled WGS sequence"/>
</dbReference>
<dbReference type="PANTHER" id="PTHR43721">
    <property type="entry name" value="ELONGATION FACTOR TU-RELATED"/>
    <property type="match status" value="1"/>
</dbReference>
<feature type="domain" description="Tr-type G" evidence="27">
    <location>
        <begin position="624"/>
        <end position="819"/>
    </location>
</feature>
<keyword evidence="10" id="KW-0547">Nucleotide-binding</keyword>
<dbReference type="InterPro" id="IPR033720">
    <property type="entry name" value="EFTU_2"/>
</dbReference>
<dbReference type="InterPro" id="IPR036869">
    <property type="entry name" value="J_dom_sf"/>
</dbReference>
<dbReference type="InterPro" id="IPR030470">
    <property type="entry name" value="UbiA_prenylTrfase_CS"/>
</dbReference>
<comment type="similarity">
    <text evidence="3">Belongs to the UbiA prenyltransferase family.</text>
</comment>
<keyword evidence="19" id="KW-0342">GTP-binding</keyword>
<dbReference type="SUPFAM" id="SSF50447">
    <property type="entry name" value="Translation proteins"/>
    <property type="match status" value="1"/>
</dbReference>
<dbReference type="InterPro" id="IPR005225">
    <property type="entry name" value="Small_GTP-bd"/>
</dbReference>
<dbReference type="CDD" id="cd13957">
    <property type="entry name" value="PT_UbiA_Cox10"/>
    <property type="match status" value="1"/>
</dbReference>
<dbReference type="GO" id="GO:0005525">
    <property type="term" value="F:GTP binding"/>
    <property type="evidence" value="ECO:0007669"/>
    <property type="project" value="UniProtKB-KW"/>
</dbReference>
<dbReference type="PROSITE" id="PS50076">
    <property type="entry name" value="DNAJ_2"/>
    <property type="match status" value="1"/>
</dbReference>
<dbReference type="CDD" id="cd01884">
    <property type="entry name" value="EF_Tu"/>
    <property type="match status" value="1"/>
</dbReference>
<proteinExistence type="inferred from homology"/>
<dbReference type="GO" id="GO:0006784">
    <property type="term" value="P:heme A biosynthetic process"/>
    <property type="evidence" value="ECO:0007669"/>
    <property type="project" value="UniProtKB-ARBA"/>
</dbReference>
<evidence type="ECO:0000313" key="29">
    <source>
        <dbReference type="Proteomes" id="UP001372834"/>
    </source>
</evidence>
<evidence type="ECO:0000313" key="28">
    <source>
        <dbReference type="EMBL" id="KAK6624962.1"/>
    </source>
</evidence>
<evidence type="ECO:0000256" key="13">
    <source>
        <dbReference type="ARBA" id="ARBA00022842"/>
    </source>
</evidence>
<dbReference type="PROSITE" id="PS00301">
    <property type="entry name" value="G_TR_1"/>
    <property type="match status" value="1"/>
</dbReference>
<dbReference type="PRINTS" id="PR00315">
    <property type="entry name" value="ELONGATNFCT"/>
</dbReference>
<feature type="domain" description="J" evidence="26">
    <location>
        <begin position="27"/>
        <end position="92"/>
    </location>
</feature>
<evidence type="ECO:0000256" key="20">
    <source>
        <dbReference type="ARBA" id="ARBA00023136"/>
    </source>
</evidence>
<dbReference type="InterPro" id="IPR000795">
    <property type="entry name" value="T_Tr_GTP-bd_dom"/>
</dbReference>
<dbReference type="Gene3D" id="3.40.50.300">
    <property type="entry name" value="P-loop containing nucleotide triphosphate hydrolases"/>
    <property type="match status" value="1"/>
</dbReference>
<dbReference type="SUPFAM" id="SSF50465">
    <property type="entry name" value="EF-Tu/eEF-1alpha/eIF2-gamma C-terminal domain"/>
    <property type="match status" value="1"/>
</dbReference>
<keyword evidence="13" id="KW-0460">Magnesium</keyword>
<feature type="region of interest" description="Disordered" evidence="24">
    <location>
        <begin position="104"/>
        <end position="150"/>
    </location>
</feature>
<dbReference type="FunFam" id="2.40.30.10:FF:000001">
    <property type="entry name" value="Elongation factor Tu"/>
    <property type="match status" value="1"/>
</dbReference>
<dbReference type="InterPro" id="IPR004161">
    <property type="entry name" value="EFTu-like_2"/>
</dbReference>
<dbReference type="PRINTS" id="PR00625">
    <property type="entry name" value="JDOMAIN"/>
</dbReference>
<keyword evidence="9" id="KW-0479">Metal-binding</keyword>
<evidence type="ECO:0000256" key="14">
    <source>
        <dbReference type="ARBA" id="ARBA00022917"/>
    </source>
</evidence>
<dbReference type="PROSITE" id="PS51722">
    <property type="entry name" value="G_TR_2"/>
    <property type="match status" value="1"/>
</dbReference>
<dbReference type="GO" id="GO:0003924">
    <property type="term" value="F:GTPase activity"/>
    <property type="evidence" value="ECO:0007669"/>
    <property type="project" value="InterPro"/>
</dbReference>
<protein>
    <recommendedName>
        <fullName evidence="23">Elongation factor Tu</fullName>
    </recommendedName>
</protein>
<keyword evidence="18" id="KW-0350">Heme biosynthesis</keyword>
<dbReference type="AlphaFoldDB" id="A0AAN8NPV9"/>
<dbReference type="InterPro" id="IPR006369">
    <property type="entry name" value="Protohaem_IX_farnesylTrfase"/>
</dbReference>
<evidence type="ECO:0000256" key="21">
    <source>
        <dbReference type="ARBA" id="ARBA00047690"/>
    </source>
</evidence>
<dbReference type="GO" id="GO:0031966">
    <property type="term" value="C:mitochondrial membrane"/>
    <property type="evidence" value="ECO:0007669"/>
    <property type="project" value="UniProtKB-SubCell"/>
</dbReference>
<dbReference type="InterPro" id="IPR041709">
    <property type="entry name" value="EF-Tu_GTP-bd"/>
</dbReference>
<dbReference type="CDD" id="cd06257">
    <property type="entry name" value="DnaJ"/>
    <property type="match status" value="1"/>
</dbReference>
<dbReference type="SUPFAM" id="SSF52540">
    <property type="entry name" value="P-loop containing nucleoside triphosphate hydrolases"/>
    <property type="match status" value="1"/>
</dbReference>
<evidence type="ECO:0000256" key="15">
    <source>
        <dbReference type="ARBA" id="ARBA00022946"/>
    </source>
</evidence>
<dbReference type="NCBIfam" id="NF000766">
    <property type="entry name" value="PRK00049.1"/>
    <property type="match status" value="1"/>
</dbReference>
<comment type="similarity">
    <text evidence="4">Belongs to the TRAFAC class translation factor GTPase superfamily. Classic translation factor GTPase family. EF-Tu/EF-1A subfamily.</text>
</comment>
<evidence type="ECO:0000256" key="12">
    <source>
        <dbReference type="ARBA" id="ARBA00022801"/>
    </source>
</evidence>
<dbReference type="Pfam" id="PF01040">
    <property type="entry name" value="UbiA"/>
    <property type="match status" value="1"/>
</dbReference>
<dbReference type="Pfam" id="PF03144">
    <property type="entry name" value="GTP_EFTU_D2"/>
    <property type="match status" value="1"/>
</dbReference>
<sequence length="1037" mass="115596">MLPRWGRRVFDCLKVAFGANTIPFRCNHYKALGLAPSATLSEIKSAYYKLSKLHHPDRNNGSPASTKKFRDIVAAYEVLSKTDSRRKYDREMIKSHFNGVSTNFASTRRKPLKRSKKNSSSTNAKSPQLKPEIRKKSKVRTGSKMGTGMARKPNEDFDPFIVRAIPLVVACLLCCKKRVSYRAHKSLPQAFIKSDLSSYKAGNEIKKEQTFKLPKGSLNLFRPQIKKATTPQIVLENIKKDILSDESRKWKEMETDTHKLGQYYLKLSKYRLTSLVVLTSTIGYAMAPFPFELTSFVSCTVGTGLVSCAANSINQFLEVPFDAQMSRTRNRVLVQGCLTPLHAIGFASVAGSVGLLILFQGANTLTAVLGASNLVLYTMIYTPLKRISILNTWVGSVVGAIPPLMGWAACEGSLGSGALLLGGILYAWQFPHFNALSWNLRPDYSRAGYRMMAVTDPGLCRKTALQYTFLITAFSSLAPAMNVTHWSFGVLSLPFNLYFIYLGFKFFKESDSKNSRKLFHFSLFHLPLLMGLMLATKQGLFNSVTDICLENSDHEVTTKRKELKQNAGPGFPGINLGVNPTTKSIHVPKEYTGIGRHNFVEFYKNPWNTFKRNYAEKKVYERTKPHLNVGTIGHVDHGKTTLTAAITKVLSEKKMASLKAYDEIDNAPEEKARGITINIAHVEYQTDKRHYSHIDCPGHADYIKNMITGTAQMDGGILVIAATDGTMPQTREHLLLAKQIGIKNIIVFINKVDAADAEMIELVEVEIRELLSEMGYDGDNIPIIKGSALCALEGKSPEIGSQAVLQLLDAIDQHIPDPIRELDKPFLLSIESVHQITGRGTVVTGMIERGIIKKGNECEIMGYNKVMKSTVTGVEMYHKILEEAHAGDQVGALLRGIKKDDVLRGMILAKPGTVKLQDNIEAQVYLLTKEEGGRTKPVVNHMQLQMFSRTWNMPVHVDLTDKQLLMPGEDGRIRLKILKGMVLDKGSRFTLRDGYQTVGTGVITNFLPRLTKEELEFLAASKKKKERLLTQSSARSK</sequence>
<gene>
    <name evidence="28" type="ORF">RUM43_005253</name>
</gene>
<comment type="subcellular location">
    <subcellularLocation>
        <location evidence="2">Cytoplasm</location>
    </subcellularLocation>
    <subcellularLocation>
        <location evidence="1">Mitochondrion membrane</location>
        <topology evidence="1">Multi-pass membrane protein</topology>
    </subcellularLocation>
</comment>
<evidence type="ECO:0000256" key="24">
    <source>
        <dbReference type="SAM" id="MobiDB-lite"/>
    </source>
</evidence>
<dbReference type="Gene3D" id="1.10.357.140">
    <property type="entry name" value="UbiA prenyltransferase"/>
    <property type="match status" value="1"/>
</dbReference>
<comment type="subunit">
    <text evidence="5">Monomer.</text>
</comment>
<evidence type="ECO:0000256" key="8">
    <source>
        <dbReference type="ARBA" id="ARBA00022692"/>
    </source>
</evidence>
<keyword evidence="14" id="KW-0648">Protein biosynthesis</keyword>
<dbReference type="InterPro" id="IPR009000">
    <property type="entry name" value="Transl_B-barrel_sf"/>
</dbReference>
<dbReference type="GO" id="GO:0070125">
    <property type="term" value="P:mitochondrial translational elongation"/>
    <property type="evidence" value="ECO:0007669"/>
    <property type="project" value="TreeGrafter"/>
</dbReference>
<dbReference type="InterPro" id="IPR001623">
    <property type="entry name" value="DnaJ_domain"/>
</dbReference>
<name>A0AAN8NPV9_POLSC</name>
<evidence type="ECO:0000259" key="27">
    <source>
        <dbReference type="PROSITE" id="PS51722"/>
    </source>
</evidence>
<comment type="caution">
    <text evidence="28">The sequence shown here is derived from an EMBL/GenBank/DDBJ whole genome shotgun (WGS) entry which is preliminary data.</text>
</comment>
<organism evidence="28 29">
    <name type="scientific">Polyplax serrata</name>
    <name type="common">Common mouse louse</name>
    <dbReference type="NCBI Taxonomy" id="468196"/>
    <lineage>
        <taxon>Eukaryota</taxon>
        <taxon>Metazoa</taxon>
        <taxon>Ecdysozoa</taxon>
        <taxon>Arthropoda</taxon>
        <taxon>Hexapoda</taxon>
        <taxon>Insecta</taxon>
        <taxon>Pterygota</taxon>
        <taxon>Neoptera</taxon>
        <taxon>Paraneoptera</taxon>
        <taxon>Psocodea</taxon>
        <taxon>Troctomorpha</taxon>
        <taxon>Phthiraptera</taxon>
        <taxon>Anoplura</taxon>
        <taxon>Polyplacidae</taxon>
        <taxon>Polyplax</taxon>
    </lineage>
</organism>
<feature type="transmembrane region" description="Helical" evidence="25">
    <location>
        <begin position="518"/>
        <end position="535"/>
    </location>
</feature>
<dbReference type="Pfam" id="PF00226">
    <property type="entry name" value="DnaJ"/>
    <property type="match status" value="1"/>
</dbReference>
<keyword evidence="8 25" id="KW-0812">Transmembrane</keyword>
<dbReference type="GO" id="GO:0008495">
    <property type="term" value="F:protoheme IX farnesyltransferase activity"/>
    <property type="evidence" value="ECO:0007669"/>
    <property type="project" value="UniProtKB-EC"/>
</dbReference>
<dbReference type="NCBIfam" id="TIGR00485">
    <property type="entry name" value="EF-Tu"/>
    <property type="match status" value="1"/>
</dbReference>
<dbReference type="NCBIfam" id="TIGR00231">
    <property type="entry name" value="small_GTP"/>
    <property type="match status" value="1"/>
</dbReference>
<keyword evidence="16 25" id="KW-1133">Transmembrane helix</keyword>
<dbReference type="FunFam" id="3.40.50.300:FF:000576">
    <property type="entry name" value="Elongation factor Tu"/>
    <property type="match status" value="1"/>
</dbReference>
<comment type="catalytic activity">
    <reaction evidence="22">
        <text>GTP + H2O = GDP + phosphate + H(+)</text>
        <dbReference type="Rhea" id="RHEA:19669"/>
        <dbReference type="ChEBI" id="CHEBI:15377"/>
        <dbReference type="ChEBI" id="CHEBI:15378"/>
        <dbReference type="ChEBI" id="CHEBI:37565"/>
        <dbReference type="ChEBI" id="CHEBI:43474"/>
        <dbReference type="ChEBI" id="CHEBI:58189"/>
        <dbReference type="EC" id="3.6.5.3"/>
    </reaction>
    <physiologicalReaction direction="left-to-right" evidence="22">
        <dbReference type="Rhea" id="RHEA:19670"/>
    </physiologicalReaction>
</comment>
<evidence type="ECO:0000256" key="11">
    <source>
        <dbReference type="ARBA" id="ARBA00022768"/>
    </source>
</evidence>
<dbReference type="Gene3D" id="1.10.287.110">
    <property type="entry name" value="DnaJ domain"/>
    <property type="match status" value="1"/>
</dbReference>
<evidence type="ECO:0000256" key="23">
    <source>
        <dbReference type="RuleBase" id="RU004061"/>
    </source>
</evidence>
<dbReference type="HAMAP" id="MF_00154">
    <property type="entry name" value="CyoE_CtaB"/>
    <property type="match status" value="1"/>
</dbReference>
<dbReference type="Pfam" id="PF03143">
    <property type="entry name" value="GTP_EFTU_D3"/>
    <property type="match status" value="1"/>
</dbReference>
<keyword evidence="6" id="KW-0963">Cytoplasm</keyword>
<dbReference type="PANTHER" id="PTHR43721:SF36">
    <property type="entry name" value="ELONGATION FACTOR TU, MITOCHONDRIAL"/>
    <property type="match status" value="1"/>
</dbReference>
<dbReference type="InterPro" id="IPR004160">
    <property type="entry name" value="Transl_elong_EFTu/EF1A_C"/>
</dbReference>
<dbReference type="GO" id="GO:0003746">
    <property type="term" value="F:translation elongation factor activity"/>
    <property type="evidence" value="ECO:0007669"/>
    <property type="project" value="UniProtKB-KW"/>
</dbReference>
<reference evidence="28 29" key="1">
    <citation type="submission" date="2023-10" db="EMBL/GenBank/DDBJ databases">
        <title>Genomes of two closely related lineages of the louse Polyplax serrata with different host specificities.</title>
        <authorList>
            <person name="Martinu J."/>
            <person name="Tarabai H."/>
            <person name="Stefka J."/>
            <person name="Hypsa V."/>
        </authorList>
    </citation>
    <scope>NUCLEOTIDE SEQUENCE [LARGE SCALE GENOMIC DNA]</scope>
    <source>
        <strain evidence="28">HR10_N</strain>
    </source>
</reference>
<dbReference type="InterPro" id="IPR000537">
    <property type="entry name" value="UbiA_prenyltransferase"/>
</dbReference>
<evidence type="ECO:0000256" key="6">
    <source>
        <dbReference type="ARBA" id="ARBA00022490"/>
    </source>
</evidence>
<keyword evidence="15" id="KW-0809">Transit peptide</keyword>
<dbReference type="CDD" id="cd03706">
    <property type="entry name" value="mtEFTU_III"/>
    <property type="match status" value="1"/>
</dbReference>
<accession>A0AAN8NPV9</accession>
<evidence type="ECO:0000256" key="19">
    <source>
        <dbReference type="ARBA" id="ARBA00023134"/>
    </source>
</evidence>
<dbReference type="InterPro" id="IPR027417">
    <property type="entry name" value="P-loop_NTPase"/>
</dbReference>
<comment type="catalytic activity">
    <reaction evidence="21">
        <text>heme b + (2E,6E)-farnesyl diphosphate + H2O = Fe(II)-heme o + diphosphate</text>
        <dbReference type="Rhea" id="RHEA:28070"/>
        <dbReference type="ChEBI" id="CHEBI:15377"/>
        <dbReference type="ChEBI" id="CHEBI:33019"/>
        <dbReference type="ChEBI" id="CHEBI:60344"/>
        <dbReference type="ChEBI" id="CHEBI:60530"/>
        <dbReference type="ChEBI" id="CHEBI:175763"/>
        <dbReference type="EC" id="2.5.1.141"/>
    </reaction>
</comment>
<evidence type="ECO:0000256" key="16">
    <source>
        <dbReference type="ARBA" id="ARBA00022989"/>
    </source>
</evidence>
<dbReference type="CDD" id="cd03697">
    <property type="entry name" value="EFTU_II"/>
    <property type="match status" value="1"/>
</dbReference>
<dbReference type="NCBIfam" id="NF009372">
    <property type="entry name" value="PRK12735.1"/>
    <property type="match status" value="1"/>
</dbReference>
<dbReference type="InterPro" id="IPR031157">
    <property type="entry name" value="G_TR_CS"/>
</dbReference>
<dbReference type="InterPro" id="IPR050055">
    <property type="entry name" value="EF-Tu_GTPase"/>
</dbReference>
<dbReference type="NCBIfam" id="NF009373">
    <property type="entry name" value="PRK12736.1"/>
    <property type="match status" value="1"/>
</dbReference>
<evidence type="ECO:0000256" key="9">
    <source>
        <dbReference type="ARBA" id="ARBA00022723"/>
    </source>
</evidence>
<evidence type="ECO:0000259" key="26">
    <source>
        <dbReference type="PROSITE" id="PS50076"/>
    </source>
</evidence>
<keyword evidence="20 25" id="KW-0472">Membrane</keyword>
<dbReference type="PROSITE" id="PS00943">
    <property type="entry name" value="UBIA"/>
    <property type="match status" value="1"/>
</dbReference>
<dbReference type="NCBIfam" id="TIGR01473">
    <property type="entry name" value="cyoE_ctaB"/>
    <property type="match status" value="1"/>
</dbReference>
<keyword evidence="7" id="KW-0808">Transferase</keyword>
<dbReference type="InterPro" id="IPR009001">
    <property type="entry name" value="Transl_elong_EF1A/Init_IF2_C"/>
</dbReference>
<evidence type="ECO:0000256" key="3">
    <source>
        <dbReference type="ARBA" id="ARBA00005985"/>
    </source>
</evidence>
<evidence type="ECO:0000256" key="17">
    <source>
        <dbReference type="ARBA" id="ARBA00023128"/>
    </source>
</evidence>
<evidence type="ECO:0000256" key="10">
    <source>
        <dbReference type="ARBA" id="ARBA00022741"/>
    </source>
</evidence>
<dbReference type="InterPro" id="IPR004541">
    <property type="entry name" value="Transl_elong_EFTu/EF1A_bac/org"/>
</dbReference>
<dbReference type="InterPro" id="IPR044878">
    <property type="entry name" value="UbiA_sf"/>
</dbReference>
<dbReference type="GO" id="GO:0046872">
    <property type="term" value="F:metal ion binding"/>
    <property type="evidence" value="ECO:0007669"/>
    <property type="project" value="UniProtKB-KW"/>
</dbReference>
<evidence type="ECO:0000256" key="4">
    <source>
        <dbReference type="ARBA" id="ARBA00007249"/>
    </source>
</evidence>
<evidence type="ECO:0000256" key="1">
    <source>
        <dbReference type="ARBA" id="ARBA00004225"/>
    </source>
</evidence>
<keyword evidence="12" id="KW-0378">Hydrolase</keyword>
<evidence type="ECO:0000256" key="22">
    <source>
        <dbReference type="ARBA" id="ARBA00051990"/>
    </source>
</evidence>
<evidence type="ECO:0000256" key="7">
    <source>
        <dbReference type="ARBA" id="ARBA00022679"/>
    </source>
</evidence>
<keyword evidence="17" id="KW-0496">Mitochondrion</keyword>
<dbReference type="SMART" id="SM00271">
    <property type="entry name" value="DnaJ"/>
    <property type="match status" value="1"/>
</dbReference>
<feature type="transmembrane region" description="Helical" evidence="25">
    <location>
        <begin position="486"/>
        <end position="506"/>
    </location>
</feature>
<evidence type="ECO:0000256" key="5">
    <source>
        <dbReference type="ARBA" id="ARBA00011245"/>
    </source>
</evidence>
<dbReference type="EMBL" id="JAWJWE010000037">
    <property type="protein sequence ID" value="KAK6624962.1"/>
    <property type="molecule type" value="Genomic_DNA"/>
</dbReference>